<comment type="caution">
    <text evidence="6">The sequence shown here is derived from an EMBL/GenBank/DDBJ whole genome shotgun (WGS) entry which is preliminary data.</text>
</comment>
<organism evidence="6 7">
    <name type="scientific">Mitsuokella multacida DSM 20544</name>
    <dbReference type="NCBI Taxonomy" id="500635"/>
    <lineage>
        <taxon>Bacteria</taxon>
        <taxon>Bacillati</taxon>
        <taxon>Bacillota</taxon>
        <taxon>Negativicutes</taxon>
        <taxon>Selenomonadales</taxon>
        <taxon>Selenomonadaceae</taxon>
        <taxon>Mitsuokella</taxon>
    </lineage>
</organism>
<dbReference type="GO" id="GO:0003677">
    <property type="term" value="F:DNA binding"/>
    <property type="evidence" value="ECO:0007669"/>
    <property type="project" value="UniProtKB-UniRule"/>
</dbReference>
<dbReference type="Pfam" id="PF00589">
    <property type="entry name" value="Phage_integrase"/>
    <property type="match status" value="1"/>
</dbReference>
<keyword evidence="2" id="KW-0233">DNA recombination</keyword>
<dbReference type="InterPro" id="IPR002104">
    <property type="entry name" value="Integrase_catalytic"/>
</dbReference>
<dbReference type="HOGENOM" id="CLU_047407_4_1_9"/>
<gene>
    <name evidence="6" type="ORF">MITSMUL_03631</name>
</gene>
<evidence type="ECO:0000313" key="7">
    <source>
        <dbReference type="Proteomes" id="UP000003671"/>
    </source>
</evidence>
<evidence type="ECO:0000256" key="2">
    <source>
        <dbReference type="ARBA" id="ARBA00023172"/>
    </source>
</evidence>
<dbReference type="GO" id="GO:0006310">
    <property type="term" value="P:DNA recombination"/>
    <property type="evidence" value="ECO:0007669"/>
    <property type="project" value="UniProtKB-KW"/>
</dbReference>
<dbReference type="PANTHER" id="PTHR34605:SF4">
    <property type="entry name" value="DNA ADENINE METHYLTRANSFERASE"/>
    <property type="match status" value="1"/>
</dbReference>
<feature type="domain" description="Core-binding (CB)" evidence="5">
    <location>
        <begin position="40"/>
        <end position="126"/>
    </location>
</feature>
<dbReference type="STRING" id="500635.MITSMUL_03631"/>
<dbReference type="Proteomes" id="UP000003671">
    <property type="component" value="Unassembled WGS sequence"/>
</dbReference>
<dbReference type="PROSITE" id="PS51900">
    <property type="entry name" value="CB"/>
    <property type="match status" value="1"/>
</dbReference>
<dbReference type="eggNOG" id="COG4974">
    <property type="taxonomic scope" value="Bacteria"/>
</dbReference>
<dbReference type="SUPFAM" id="SSF47823">
    <property type="entry name" value="lambda integrase-like, N-terminal domain"/>
    <property type="match status" value="1"/>
</dbReference>
<evidence type="ECO:0000313" key="6">
    <source>
        <dbReference type="EMBL" id="EEX69582.1"/>
    </source>
</evidence>
<name>C9KKD2_9FIRM</name>
<dbReference type="CDD" id="cd00799">
    <property type="entry name" value="INT_Cre_C"/>
    <property type="match status" value="1"/>
</dbReference>
<dbReference type="PANTHER" id="PTHR34605">
    <property type="entry name" value="PHAGE_INTEGRASE DOMAIN-CONTAINING PROTEIN"/>
    <property type="match status" value="1"/>
</dbReference>
<protein>
    <submittedName>
        <fullName evidence="6">Site-specific recombinase, phage integrase family</fullName>
    </submittedName>
</protein>
<dbReference type="GO" id="GO:0015074">
    <property type="term" value="P:DNA integration"/>
    <property type="evidence" value="ECO:0007669"/>
    <property type="project" value="InterPro"/>
</dbReference>
<keyword evidence="1 3" id="KW-0238">DNA-binding</keyword>
<dbReference type="InterPro" id="IPR052925">
    <property type="entry name" value="Phage_Integrase-like_Recomb"/>
</dbReference>
<evidence type="ECO:0000259" key="4">
    <source>
        <dbReference type="PROSITE" id="PS51898"/>
    </source>
</evidence>
<reference evidence="6" key="1">
    <citation type="submission" date="2009-09" db="EMBL/GenBank/DDBJ databases">
        <authorList>
            <person name="Weinstock G."/>
            <person name="Sodergren E."/>
            <person name="Clifton S."/>
            <person name="Fulton L."/>
            <person name="Fulton B."/>
            <person name="Courtney L."/>
            <person name="Fronick C."/>
            <person name="Harrison M."/>
            <person name="Strong C."/>
            <person name="Farmer C."/>
            <person name="Delahaunty K."/>
            <person name="Markovic C."/>
            <person name="Hall O."/>
            <person name="Minx P."/>
            <person name="Tomlinson C."/>
            <person name="Mitreva M."/>
            <person name="Nelson J."/>
            <person name="Hou S."/>
            <person name="Wollam A."/>
            <person name="Pepin K.H."/>
            <person name="Johnson M."/>
            <person name="Bhonagiri V."/>
            <person name="Nash W.E."/>
            <person name="Warren W."/>
            <person name="Chinwalla A."/>
            <person name="Mardis E.R."/>
            <person name="Wilson R.K."/>
        </authorList>
    </citation>
    <scope>NUCLEOTIDE SEQUENCE [LARGE SCALE GENOMIC DNA]</scope>
    <source>
        <strain evidence="6">DSM 20544</strain>
    </source>
</reference>
<dbReference type="AlphaFoldDB" id="C9KKD2"/>
<dbReference type="SUPFAM" id="SSF56349">
    <property type="entry name" value="DNA breaking-rejoining enzymes"/>
    <property type="match status" value="1"/>
</dbReference>
<feature type="domain" description="Tyr recombinase" evidence="4">
    <location>
        <begin position="148"/>
        <end position="350"/>
    </location>
</feature>
<dbReference type="InterPro" id="IPR013762">
    <property type="entry name" value="Integrase-like_cat_sf"/>
</dbReference>
<evidence type="ECO:0000256" key="3">
    <source>
        <dbReference type="PROSITE-ProRule" id="PRU01248"/>
    </source>
</evidence>
<dbReference type="InterPro" id="IPR010998">
    <property type="entry name" value="Integrase_recombinase_N"/>
</dbReference>
<evidence type="ECO:0000256" key="1">
    <source>
        <dbReference type="ARBA" id="ARBA00023125"/>
    </source>
</evidence>
<accession>C9KKD2</accession>
<keyword evidence="7" id="KW-1185">Reference proteome</keyword>
<dbReference type="EMBL" id="ABWK02000009">
    <property type="protein sequence ID" value="EEX69582.1"/>
    <property type="molecule type" value="Genomic_DNA"/>
</dbReference>
<dbReference type="InterPro" id="IPR044068">
    <property type="entry name" value="CB"/>
</dbReference>
<dbReference type="Gene3D" id="1.10.443.10">
    <property type="entry name" value="Intergrase catalytic core"/>
    <property type="match status" value="1"/>
</dbReference>
<dbReference type="InterPro" id="IPR011010">
    <property type="entry name" value="DNA_brk_join_enz"/>
</dbReference>
<sequence>MNDFMHCIIAQICPIIEENYGIHDERAAMRAKKNFLLVKNQRIEQNEHLSEKAKARLGKSKADNTLKAYSADWSDFSDWCHYHGERDLPARPETIVNYLNDLADDAKANTVARRVTAISENHMAAGYTGKNNPAKDALVRTAMEAIRREKGTFQQGKAPILMETLYVLADCFGDDIVSLRDRALIFLGFAGAFRRSELVAIQVEHLTFTSQGLVVLVPQSKSDQLGRGTEIAVPYAPDPEVCAVRAVQAWLQAADIHTGPLFRPFTRSHSLRDSQLTDKSVALIVKKYAALAGFNPASFAGHSLRRGFATSAAQHDVDALTIMRQTRHHSEKMVHRYIEQGNIFKENPLNKMYKK</sequence>
<dbReference type="PROSITE" id="PS51898">
    <property type="entry name" value="TYR_RECOMBINASE"/>
    <property type="match status" value="1"/>
</dbReference>
<evidence type="ECO:0000259" key="5">
    <source>
        <dbReference type="PROSITE" id="PS51900"/>
    </source>
</evidence>
<dbReference type="PATRIC" id="fig|500635.8.peg.1021"/>
<dbReference type="Gene3D" id="1.10.150.130">
    <property type="match status" value="1"/>
</dbReference>
<proteinExistence type="predicted"/>